<dbReference type="RefSeq" id="WP_205114052.1">
    <property type="nucleotide sequence ID" value="NZ_JAFBCM010000001.1"/>
</dbReference>
<feature type="domain" description="ABC transporter" evidence="4">
    <location>
        <begin position="5"/>
        <end position="228"/>
    </location>
</feature>
<name>A0ABV7Y9J3_9ACTN</name>
<dbReference type="Pfam" id="PF00005">
    <property type="entry name" value="ABC_tran"/>
    <property type="match status" value="1"/>
</dbReference>
<organism evidence="5 6">
    <name type="scientific">Tenggerimyces flavus</name>
    <dbReference type="NCBI Taxonomy" id="1708749"/>
    <lineage>
        <taxon>Bacteria</taxon>
        <taxon>Bacillati</taxon>
        <taxon>Actinomycetota</taxon>
        <taxon>Actinomycetes</taxon>
        <taxon>Propionibacteriales</taxon>
        <taxon>Nocardioidaceae</taxon>
        <taxon>Tenggerimyces</taxon>
    </lineage>
</organism>
<evidence type="ECO:0000313" key="6">
    <source>
        <dbReference type="Proteomes" id="UP001595699"/>
    </source>
</evidence>
<keyword evidence="2" id="KW-0547">Nucleotide-binding</keyword>
<dbReference type="Proteomes" id="UP001595699">
    <property type="component" value="Unassembled WGS sequence"/>
</dbReference>
<evidence type="ECO:0000313" key="5">
    <source>
        <dbReference type="EMBL" id="MFC3761557.1"/>
    </source>
</evidence>
<dbReference type="EMBL" id="JBHRZH010000009">
    <property type="protein sequence ID" value="MFC3761557.1"/>
    <property type="molecule type" value="Genomic_DNA"/>
</dbReference>
<evidence type="ECO:0000259" key="4">
    <source>
        <dbReference type="PROSITE" id="PS50893"/>
    </source>
</evidence>
<dbReference type="PANTHER" id="PTHR24220:SF86">
    <property type="entry name" value="ABC TRANSPORTER ABCH.1"/>
    <property type="match status" value="1"/>
</dbReference>
<dbReference type="PROSITE" id="PS00211">
    <property type="entry name" value="ABC_TRANSPORTER_1"/>
    <property type="match status" value="1"/>
</dbReference>
<keyword evidence="6" id="KW-1185">Reference proteome</keyword>
<dbReference type="PROSITE" id="PS50893">
    <property type="entry name" value="ABC_TRANSPORTER_2"/>
    <property type="match status" value="1"/>
</dbReference>
<evidence type="ECO:0000256" key="3">
    <source>
        <dbReference type="ARBA" id="ARBA00022840"/>
    </source>
</evidence>
<dbReference type="InterPro" id="IPR015854">
    <property type="entry name" value="ABC_transpr_LolD-like"/>
</dbReference>
<dbReference type="SMART" id="SM00382">
    <property type="entry name" value="AAA"/>
    <property type="match status" value="1"/>
</dbReference>
<dbReference type="Gene3D" id="3.40.50.300">
    <property type="entry name" value="P-loop containing nucleotide triphosphate hydrolases"/>
    <property type="match status" value="1"/>
</dbReference>
<keyword evidence="3 5" id="KW-0067">ATP-binding</keyword>
<dbReference type="PANTHER" id="PTHR24220">
    <property type="entry name" value="IMPORT ATP-BINDING PROTEIN"/>
    <property type="match status" value="1"/>
</dbReference>
<sequence>MSAVIALRNVSKRYGSGDTIVHALRNVTLTVETGDYVAIMGASGSGKSTLMNILGCLDVPTSGEYELDGIPVAELNEHQLALVRNRKIGFVFQSFNLIPRTSAFANVELPLVYAGLGKRERRERTGNALELVGLGDRTKHHPNQLSGGQQQRVAVARALVTWPALLLADEPTGNLDSHSSKEVLAMFDELNATGRTIVLITHEDDVAAHARRFVRLLDGAIVEDSLALR</sequence>
<dbReference type="InterPro" id="IPR017911">
    <property type="entry name" value="MacB-like_ATP-bd"/>
</dbReference>
<keyword evidence="1" id="KW-0813">Transport</keyword>
<accession>A0ABV7Y9J3</accession>
<comment type="caution">
    <text evidence="5">The sequence shown here is derived from an EMBL/GenBank/DDBJ whole genome shotgun (WGS) entry which is preliminary data.</text>
</comment>
<evidence type="ECO:0000256" key="1">
    <source>
        <dbReference type="ARBA" id="ARBA00022448"/>
    </source>
</evidence>
<protein>
    <submittedName>
        <fullName evidence="5">ABC transporter ATP-binding protein</fullName>
    </submittedName>
</protein>
<gene>
    <name evidence="5" type="ORF">ACFOUW_11970</name>
</gene>
<proteinExistence type="predicted"/>
<dbReference type="InterPro" id="IPR027417">
    <property type="entry name" value="P-loop_NTPase"/>
</dbReference>
<evidence type="ECO:0000256" key="2">
    <source>
        <dbReference type="ARBA" id="ARBA00022741"/>
    </source>
</evidence>
<dbReference type="GO" id="GO:0005524">
    <property type="term" value="F:ATP binding"/>
    <property type="evidence" value="ECO:0007669"/>
    <property type="project" value="UniProtKB-KW"/>
</dbReference>
<dbReference type="SUPFAM" id="SSF52540">
    <property type="entry name" value="P-loop containing nucleoside triphosphate hydrolases"/>
    <property type="match status" value="1"/>
</dbReference>
<dbReference type="InterPro" id="IPR017871">
    <property type="entry name" value="ABC_transporter-like_CS"/>
</dbReference>
<dbReference type="InterPro" id="IPR003439">
    <property type="entry name" value="ABC_transporter-like_ATP-bd"/>
</dbReference>
<dbReference type="InterPro" id="IPR003593">
    <property type="entry name" value="AAA+_ATPase"/>
</dbReference>
<dbReference type="CDD" id="cd03255">
    <property type="entry name" value="ABC_MJ0796_LolCDE_FtsE"/>
    <property type="match status" value="1"/>
</dbReference>
<reference evidence="6" key="1">
    <citation type="journal article" date="2019" name="Int. J. Syst. Evol. Microbiol.">
        <title>The Global Catalogue of Microorganisms (GCM) 10K type strain sequencing project: providing services to taxonomists for standard genome sequencing and annotation.</title>
        <authorList>
            <consortium name="The Broad Institute Genomics Platform"/>
            <consortium name="The Broad Institute Genome Sequencing Center for Infectious Disease"/>
            <person name="Wu L."/>
            <person name="Ma J."/>
        </authorList>
    </citation>
    <scope>NUCLEOTIDE SEQUENCE [LARGE SCALE GENOMIC DNA]</scope>
    <source>
        <strain evidence="6">CGMCC 4.7241</strain>
    </source>
</reference>